<organism evidence="1 2">
    <name type="scientific">Aquatica leii</name>
    <dbReference type="NCBI Taxonomy" id="1421715"/>
    <lineage>
        <taxon>Eukaryota</taxon>
        <taxon>Metazoa</taxon>
        <taxon>Ecdysozoa</taxon>
        <taxon>Arthropoda</taxon>
        <taxon>Hexapoda</taxon>
        <taxon>Insecta</taxon>
        <taxon>Pterygota</taxon>
        <taxon>Neoptera</taxon>
        <taxon>Endopterygota</taxon>
        <taxon>Coleoptera</taxon>
        <taxon>Polyphaga</taxon>
        <taxon>Elateriformia</taxon>
        <taxon>Elateroidea</taxon>
        <taxon>Lampyridae</taxon>
        <taxon>Luciolinae</taxon>
        <taxon>Aquatica</taxon>
    </lineage>
</organism>
<reference evidence="2" key="1">
    <citation type="submission" date="2023-01" db="EMBL/GenBank/DDBJ databases">
        <title>Key to firefly adult light organ development and bioluminescence: homeobox transcription factors regulate luciferase expression and transportation to peroxisome.</title>
        <authorList>
            <person name="Fu X."/>
        </authorList>
    </citation>
    <scope>NUCLEOTIDE SEQUENCE [LARGE SCALE GENOMIC DNA]</scope>
</reference>
<evidence type="ECO:0000313" key="2">
    <source>
        <dbReference type="Proteomes" id="UP001353858"/>
    </source>
</evidence>
<proteinExistence type="predicted"/>
<accession>A0AAN7PWI1</accession>
<sequence>MDLKAVKVCPYLTVSALYFKTKLSCHNYTVYNLVTNHATCYWSDETASNLTASTFVNFLLDYLVHHCRRKKLPIIMFSDGCTYQNRNTIMSNALSAFCVQHQVTITQKIPGRTQ</sequence>
<evidence type="ECO:0000313" key="1">
    <source>
        <dbReference type="EMBL" id="KAK4879439.1"/>
    </source>
</evidence>
<comment type="caution">
    <text evidence="1">The sequence shown here is derived from an EMBL/GenBank/DDBJ whole genome shotgun (WGS) entry which is preliminary data.</text>
</comment>
<dbReference type="AlphaFoldDB" id="A0AAN7PWI1"/>
<dbReference type="Proteomes" id="UP001353858">
    <property type="component" value="Unassembled WGS sequence"/>
</dbReference>
<dbReference type="EMBL" id="JARPUR010000003">
    <property type="protein sequence ID" value="KAK4879439.1"/>
    <property type="molecule type" value="Genomic_DNA"/>
</dbReference>
<keyword evidence="2" id="KW-1185">Reference proteome</keyword>
<protein>
    <submittedName>
        <fullName evidence="1">Uncharacterized protein</fullName>
    </submittedName>
</protein>
<name>A0AAN7PWI1_9COLE</name>
<gene>
    <name evidence="1" type="ORF">RN001_007585</name>
</gene>